<evidence type="ECO:0000259" key="2">
    <source>
        <dbReference type="Pfam" id="PF00535"/>
    </source>
</evidence>
<protein>
    <submittedName>
        <fullName evidence="3">Glycosyltransferase involved in cell wall biosynthesis</fullName>
    </submittedName>
</protein>
<organism evidence="3 4">
    <name type="scientific">Guptibacillus hwajinpoensis</name>
    <dbReference type="NCBI Taxonomy" id="208199"/>
    <lineage>
        <taxon>Bacteria</taxon>
        <taxon>Bacillati</taxon>
        <taxon>Bacillota</taxon>
        <taxon>Bacilli</taxon>
        <taxon>Bacillales</taxon>
        <taxon>Guptibacillaceae</taxon>
        <taxon>Guptibacillus</taxon>
    </lineage>
</organism>
<reference evidence="3" key="1">
    <citation type="submission" date="2023-07" db="EMBL/GenBank/DDBJ databases">
        <title>Genomic Encyclopedia of Type Strains, Phase IV (KMG-IV): sequencing the most valuable type-strain genomes for metagenomic binning, comparative biology and taxonomic classification.</title>
        <authorList>
            <person name="Goeker M."/>
        </authorList>
    </citation>
    <scope>NUCLEOTIDE SEQUENCE [LARGE SCALE GENOMIC DNA]</scope>
    <source>
        <strain evidence="3">JSM 076093</strain>
    </source>
</reference>
<dbReference type="CDD" id="cd00761">
    <property type="entry name" value="Glyco_tranf_GTA_type"/>
    <property type="match status" value="1"/>
</dbReference>
<gene>
    <name evidence="3" type="ORF">QO000_001661</name>
</gene>
<evidence type="ECO:0000256" key="1">
    <source>
        <dbReference type="ARBA" id="ARBA00006739"/>
    </source>
</evidence>
<dbReference type="SUPFAM" id="SSF53448">
    <property type="entry name" value="Nucleotide-diphospho-sugar transferases"/>
    <property type="match status" value="1"/>
</dbReference>
<dbReference type="Gene3D" id="3.90.550.10">
    <property type="entry name" value="Spore Coat Polysaccharide Biosynthesis Protein SpsA, Chain A"/>
    <property type="match status" value="1"/>
</dbReference>
<dbReference type="InterPro" id="IPR029044">
    <property type="entry name" value="Nucleotide-diphossugar_trans"/>
</dbReference>
<evidence type="ECO:0000313" key="4">
    <source>
        <dbReference type="Proteomes" id="UP001226720"/>
    </source>
</evidence>
<name>A0ABU0K014_9BACL</name>
<dbReference type="PANTHER" id="PTHR22916">
    <property type="entry name" value="GLYCOSYLTRANSFERASE"/>
    <property type="match status" value="1"/>
</dbReference>
<keyword evidence="4" id="KW-1185">Reference proteome</keyword>
<comment type="caution">
    <text evidence="3">The sequence shown here is derived from an EMBL/GenBank/DDBJ whole genome shotgun (WGS) entry which is preliminary data.</text>
</comment>
<proteinExistence type="inferred from homology"/>
<dbReference type="PANTHER" id="PTHR22916:SF3">
    <property type="entry name" value="UDP-GLCNAC:BETAGAL BETA-1,3-N-ACETYLGLUCOSAMINYLTRANSFERASE-LIKE PROTEIN 1"/>
    <property type="match status" value="1"/>
</dbReference>
<comment type="similarity">
    <text evidence="1">Belongs to the glycosyltransferase 2 family.</text>
</comment>
<dbReference type="InterPro" id="IPR001173">
    <property type="entry name" value="Glyco_trans_2-like"/>
</dbReference>
<dbReference type="EMBL" id="JAUSWM010000002">
    <property type="protein sequence ID" value="MDQ0482692.1"/>
    <property type="molecule type" value="Genomic_DNA"/>
</dbReference>
<evidence type="ECO:0000313" key="3">
    <source>
        <dbReference type="EMBL" id="MDQ0482692.1"/>
    </source>
</evidence>
<dbReference type="Pfam" id="PF00535">
    <property type="entry name" value="Glycos_transf_2"/>
    <property type="match status" value="1"/>
</dbReference>
<accession>A0ABU0K014</accession>
<sequence>MDAQVTVYIPFYNRKQYLLETIDTVYNQSYQNWRMILIDDCSTDGAIDVISHYLKDERIQLISNQTNLGKSKSLNKALNMTNTPFAIELDSDDWFFPWTLEFLVNEAKKHSEDIAVFSGNIMIVEGERHRQKKQVVTGRLYKDKYDFLLGNRVVWPRFYRTSALKKVGGWPTDDHYKGNHGVDDLRVLLKLIEHFSFHWSNKLLYKVRLHDFNISNERNVCAEVKEWAVRDALKRWGDLYEPTFIIDSEGWCHVDKLIPK</sequence>
<dbReference type="Proteomes" id="UP001226720">
    <property type="component" value="Unassembled WGS sequence"/>
</dbReference>
<feature type="domain" description="Glycosyltransferase 2-like" evidence="2">
    <location>
        <begin position="6"/>
        <end position="167"/>
    </location>
</feature>
<dbReference type="RefSeq" id="WP_301550458.1">
    <property type="nucleotide sequence ID" value="NZ_JAQRMZ010000001.1"/>
</dbReference>
<dbReference type="GeneID" id="301325707"/>